<reference evidence="1" key="1">
    <citation type="submission" date="2019-04" db="EMBL/GenBank/DDBJ databases">
        <title>Microbes associate with the intestines of laboratory mice.</title>
        <authorList>
            <person name="Navarre W."/>
            <person name="Wong E."/>
            <person name="Huang K."/>
            <person name="Tropini C."/>
            <person name="Ng K."/>
            <person name="Yu B."/>
        </authorList>
    </citation>
    <scope>NUCLEOTIDE SEQUENCE</scope>
    <source>
        <strain evidence="1">NM01_1-7b</strain>
    </source>
</reference>
<gene>
    <name evidence="1" type="ORF">E5329_05230</name>
</gene>
<keyword evidence="2" id="KW-1185">Reference proteome</keyword>
<protein>
    <submittedName>
        <fullName evidence="1">Uncharacterized protein</fullName>
    </submittedName>
</protein>
<sequence length="342" mass="39958">MININLAPGNLTELLKHHANYIKETVPDNWEKMVGKPVDKQRVTPQELEEIASATNEHLSKFHTANQKNLFLENIVQICTTKDLNTYAIPTETLFPTNTNRYRNILLKIIGYDNFSKGIPQEENTNGISWNRHMLIDKLNVRVCPYCNRQYITSFYKNDVSTATADIDHYFPKSQYPLLSMSFFNLVPSCTVCNSRLKGGKTINQENKHLHPLFDDSDCLFFSTNNNTLEELYNFPTSKTEIKVTINQEKDPAAQKRTGNSIETFHLSELYCAHTKEVDTIRKNINHFSKEYFNNIFQKNYGELFETYEDFEKVIFHFNYIDDSDEPLTKLKKDIYRQLFLN</sequence>
<proteinExistence type="predicted"/>
<comment type="caution">
    <text evidence="1">The sequence shown here is derived from an EMBL/GenBank/DDBJ whole genome shotgun (WGS) entry which is preliminary data.</text>
</comment>
<accession>A0AC61RZU2</accession>
<evidence type="ECO:0000313" key="1">
    <source>
        <dbReference type="EMBL" id="TGY97312.1"/>
    </source>
</evidence>
<evidence type="ECO:0000313" key="2">
    <source>
        <dbReference type="Proteomes" id="UP000304953"/>
    </source>
</evidence>
<organism evidence="1 2">
    <name type="scientific">Petralouisia muris</name>
    <dbReference type="NCBI Taxonomy" id="3032872"/>
    <lineage>
        <taxon>Bacteria</taxon>
        <taxon>Bacillati</taxon>
        <taxon>Bacillota</taxon>
        <taxon>Clostridia</taxon>
        <taxon>Lachnospirales</taxon>
        <taxon>Lachnospiraceae</taxon>
        <taxon>Petralouisia</taxon>
    </lineage>
</organism>
<dbReference type="Proteomes" id="UP000304953">
    <property type="component" value="Unassembled WGS sequence"/>
</dbReference>
<name>A0AC61RZU2_9FIRM</name>
<dbReference type="EMBL" id="SRYA01000008">
    <property type="protein sequence ID" value="TGY97312.1"/>
    <property type="molecule type" value="Genomic_DNA"/>
</dbReference>